<evidence type="ECO:0000313" key="1">
    <source>
        <dbReference type="EMBL" id="MDP9842221.1"/>
    </source>
</evidence>
<dbReference type="Proteomes" id="UP001225356">
    <property type="component" value="Unassembled WGS sequence"/>
</dbReference>
<gene>
    <name evidence="1" type="ORF">J2853_001432</name>
</gene>
<accession>A0ABT9Q651</accession>
<reference evidence="1 2" key="1">
    <citation type="submission" date="2023-07" db="EMBL/GenBank/DDBJ databases">
        <title>Sequencing the genomes of 1000 actinobacteria strains.</title>
        <authorList>
            <person name="Klenk H.-P."/>
        </authorList>
    </citation>
    <scope>NUCLEOTIDE SEQUENCE [LARGE SCALE GENOMIC DNA]</scope>
    <source>
        <strain evidence="1 2">DSM 46740</strain>
    </source>
</reference>
<protein>
    <recommendedName>
        <fullName evidence="3">EVE domain-containing protein</fullName>
    </recommendedName>
</protein>
<dbReference type="RefSeq" id="WP_307556165.1">
    <property type="nucleotide sequence ID" value="NZ_JAUSQU010000001.1"/>
</dbReference>
<name>A0ABT9Q651_9ACTN</name>
<comment type="caution">
    <text evidence="1">The sequence shown here is derived from an EMBL/GenBank/DDBJ whole genome shotgun (WGS) entry which is preliminary data.</text>
</comment>
<evidence type="ECO:0000313" key="2">
    <source>
        <dbReference type="Proteomes" id="UP001225356"/>
    </source>
</evidence>
<organism evidence="1 2">
    <name type="scientific">Streptosporangium lutulentum</name>
    <dbReference type="NCBI Taxonomy" id="1461250"/>
    <lineage>
        <taxon>Bacteria</taxon>
        <taxon>Bacillati</taxon>
        <taxon>Actinomycetota</taxon>
        <taxon>Actinomycetes</taxon>
        <taxon>Streptosporangiales</taxon>
        <taxon>Streptosporangiaceae</taxon>
        <taxon>Streptosporangium</taxon>
    </lineage>
</organism>
<sequence length="149" mass="15965">MGLIGLEAGTEQARLVEGTRQRVLFTPAEHRATFGYARPTRLGAVVHITTEANPPGSDQVAWATPMDAVTLSVVMTQAAYVPAQRLYSTDLLGVTGGPPPTRVDWPEPGWDTTLSGTVGVRLTLAELRALPHAPVWEALSTWLPGVSLR</sequence>
<keyword evidence="2" id="KW-1185">Reference proteome</keyword>
<dbReference type="EMBL" id="JAUSQU010000001">
    <property type="protein sequence ID" value="MDP9842221.1"/>
    <property type="molecule type" value="Genomic_DNA"/>
</dbReference>
<proteinExistence type="predicted"/>
<evidence type="ECO:0008006" key="3">
    <source>
        <dbReference type="Google" id="ProtNLM"/>
    </source>
</evidence>